<name>A0A3D8T2Q0_9EURO</name>
<dbReference type="STRING" id="1810919.A0A3D8T2Q0"/>
<dbReference type="Pfam" id="PF24969">
    <property type="entry name" value="LRR_15"/>
    <property type="match status" value="1"/>
</dbReference>
<evidence type="ECO:0000313" key="2">
    <source>
        <dbReference type="EMBL" id="RDW92837.1"/>
    </source>
</evidence>
<sequence>MLSTLPREILLLIAGYIEAQRDTINLARCCRLLQSLLQPTIFRSPKLRHNGVRSLSRLTNLLIPKPKLAQHVRSLSIRSGVYSRHGGWTVRYEPDTISPVVKEMAESEREASLWKAHLQRGLWEDPWLALLLPFLPNLEELEVEVYSGALSYTSMMVGRASQMKKPFSAEMALSRLKRVSIVRWDDQEGIGAGIEAEKLLPFFRIPSLRNFTGEVITDGSDEYEKKKVGQKRLGFSNVTHINFFNSSSGSGFRDLIRACAGLESFVYTHSDESVNGHYGYDEFGDEYGPMPFNPPALHKHLCRHKTTLQNLVLGYNSFSLRHYGPHTEAFFGSLKDFNALKKLDLSVYNIINWKYDEDERKYEAVNHIMDVLPASLQELTVGDLSFYNHIEVLYGITEQATDVVHQKDETAFSKLSKLEFRGSFRSGGWATTPGEEQLPLKPEITSMTAELHSLCPTKGVDFRLHHGPGP</sequence>
<comment type="caution">
    <text evidence="2">The sequence shown here is derived from an EMBL/GenBank/DDBJ whole genome shotgun (WGS) entry which is preliminary data.</text>
</comment>
<keyword evidence="3" id="KW-1185">Reference proteome</keyword>
<gene>
    <name evidence="2" type="ORF">DSM5745_00159</name>
</gene>
<evidence type="ECO:0000259" key="1">
    <source>
        <dbReference type="Pfam" id="PF24969"/>
    </source>
</evidence>
<accession>A0A3D8T2Q0</accession>
<dbReference type="RefSeq" id="XP_026608020.1">
    <property type="nucleotide sequence ID" value="XM_026742175.1"/>
</dbReference>
<protein>
    <recommendedName>
        <fullName evidence="1">Leucine-rich repeat domain-containing protein</fullName>
    </recommendedName>
</protein>
<dbReference type="GeneID" id="38110529"/>
<proteinExistence type="predicted"/>
<dbReference type="AlphaFoldDB" id="A0A3D8T2Q0"/>
<dbReference type="InterPro" id="IPR056867">
    <property type="entry name" value="LRR_15"/>
</dbReference>
<dbReference type="EMBL" id="PVWQ01000001">
    <property type="protein sequence ID" value="RDW92837.1"/>
    <property type="molecule type" value="Genomic_DNA"/>
</dbReference>
<evidence type="ECO:0000313" key="3">
    <source>
        <dbReference type="Proteomes" id="UP000256690"/>
    </source>
</evidence>
<dbReference type="OrthoDB" id="5130616at2759"/>
<organism evidence="2 3">
    <name type="scientific">Aspergillus mulundensis</name>
    <dbReference type="NCBI Taxonomy" id="1810919"/>
    <lineage>
        <taxon>Eukaryota</taxon>
        <taxon>Fungi</taxon>
        <taxon>Dikarya</taxon>
        <taxon>Ascomycota</taxon>
        <taxon>Pezizomycotina</taxon>
        <taxon>Eurotiomycetes</taxon>
        <taxon>Eurotiomycetidae</taxon>
        <taxon>Eurotiales</taxon>
        <taxon>Aspergillaceae</taxon>
        <taxon>Aspergillus</taxon>
        <taxon>Aspergillus subgen. Nidulantes</taxon>
    </lineage>
</organism>
<feature type="domain" description="Leucine-rich repeat" evidence="1">
    <location>
        <begin position="105"/>
        <end position="385"/>
    </location>
</feature>
<reference evidence="2 3" key="1">
    <citation type="journal article" date="2018" name="IMA Fungus">
        <title>IMA Genome-F 9: Draft genome sequence of Annulohypoxylon stygium, Aspergillus mulundensis, Berkeleyomyces basicola (syn. Thielaviopsis basicola), Ceratocystis smalleyi, two Cercospora beticola strains, Coleophoma cylindrospora, Fusarium fracticaudum, Phialophora cf. hyalina, and Morchella septimelata.</title>
        <authorList>
            <person name="Wingfield B.D."/>
            <person name="Bills G.F."/>
            <person name="Dong Y."/>
            <person name="Huang W."/>
            <person name="Nel W.J."/>
            <person name="Swalarsk-Parry B.S."/>
            <person name="Vaghefi N."/>
            <person name="Wilken P.M."/>
            <person name="An Z."/>
            <person name="de Beer Z.W."/>
            <person name="De Vos L."/>
            <person name="Chen L."/>
            <person name="Duong T.A."/>
            <person name="Gao Y."/>
            <person name="Hammerbacher A."/>
            <person name="Kikkert J.R."/>
            <person name="Li Y."/>
            <person name="Li H."/>
            <person name="Li K."/>
            <person name="Li Q."/>
            <person name="Liu X."/>
            <person name="Ma X."/>
            <person name="Naidoo K."/>
            <person name="Pethybridge S.J."/>
            <person name="Sun J."/>
            <person name="Steenkamp E.T."/>
            <person name="van der Nest M.A."/>
            <person name="van Wyk S."/>
            <person name="Wingfield M.J."/>
            <person name="Xiong C."/>
            <person name="Yue Q."/>
            <person name="Zhang X."/>
        </authorList>
    </citation>
    <scope>NUCLEOTIDE SEQUENCE [LARGE SCALE GENOMIC DNA]</scope>
    <source>
        <strain evidence="2 3">DSM 5745</strain>
    </source>
</reference>
<dbReference type="Proteomes" id="UP000256690">
    <property type="component" value="Unassembled WGS sequence"/>
</dbReference>